<dbReference type="AlphaFoldDB" id="A0AAW1J942"/>
<name>A0AAW1J942_SAPOF</name>
<dbReference type="Gene3D" id="3.80.10.10">
    <property type="entry name" value="Ribonuclease Inhibitor"/>
    <property type="match status" value="1"/>
</dbReference>
<evidence type="ECO:0000256" key="2">
    <source>
        <dbReference type="ARBA" id="ARBA00022614"/>
    </source>
</evidence>
<keyword evidence="5" id="KW-0472">Membrane</keyword>
<evidence type="ECO:0000256" key="3">
    <source>
        <dbReference type="ARBA" id="ARBA00022729"/>
    </source>
</evidence>
<evidence type="ECO:0000313" key="7">
    <source>
        <dbReference type="EMBL" id="KAK9699035.1"/>
    </source>
</evidence>
<proteinExistence type="predicted"/>
<comment type="subcellular location">
    <subcellularLocation>
        <location evidence="1">Membrane</location>
    </subcellularLocation>
</comment>
<dbReference type="InterPro" id="IPR001611">
    <property type="entry name" value="Leu-rich_rpt"/>
</dbReference>
<dbReference type="GO" id="GO:0016020">
    <property type="term" value="C:membrane"/>
    <property type="evidence" value="ECO:0007669"/>
    <property type="project" value="UniProtKB-SubCell"/>
</dbReference>
<dbReference type="PANTHER" id="PTHR48054:SF82">
    <property type="entry name" value="LRR RECEPTOR-LIKE SERINE_THREONINE-PROTEIN KINASE FLS2"/>
    <property type="match status" value="1"/>
</dbReference>
<keyword evidence="2" id="KW-0433">Leucine-rich repeat</keyword>
<dbReference type="Pfam" id="PF00560">
    <property type="entry name" value="LRR_1"/>
    <property type="match status" value="3"/>
</dbReference>
<evidence type="ECO:0000256" key="5">
    <source>
        <dbReference type="ARBA" id="ARBA00023136"/>
    </source>
</evidence>
<accession>A0AAW1J942</accession>
<evidence type="ECO:0000256" key="4">
    <source>
        <dbReference type="ARBA" id="ARBA00022737"/>
    </source>
</evidence>
<evidence type="ECO:0000256" key="6">
    <source>
        <dbReference type="ARBA" id="ARBA00023180"/>
    </source>
</evidence>
<dbReference type="EMBL" id="JBDFQZ010000008">
    <property type="protein sequence ID" value="KAK9699035.1"/>
    <property type="molecule type" value="Genomic_DNA"/>
</dbReference>
<comment type="caution">
    <text evidence="7">The sequence shown here is derived from an EMBL/GenBank/DDBJ whole genome shotgun (WGS) entry which is preliminary data.</text>
</comment>
<sequence>MCKALQMLNLSNNTLRGTIPSSILLLSKLEALVLSENQFEGPIDAGFKRLEALNSLVLRGNSLSEHIPPFLGNCLKLQLVTFKR</sequence>
<dbReference type="PANTHER" id="PTHR48054">
    <property type="entry name" value="RECEPTOR KINASE-LIKE PROTEIN XA21"/>
    <property type="match status" value="1"/>
</dbReference>
<evidence type="ECO:0000256" key="1">
    <source>
        <dbReference type="ARBA" id="ARBA00004370"/>
    </source>
</evidence>
<evidence type="ECO:0000313" key="8">
    <source>
        <dbReference type="Proteomes" id="UP001443914"/>
    </source>
</evidence>
<keyword evidence="3" id="KW-0732">Signal</keyword>
<dbReference type="SUPFAM" id="SSF52058">
    <property type="entry name" value="L domain-like"/>
    <property type="match status" value="1"/>
</dbReference>
<keyword evidence="6" id="KW-0325">Glycoprotein</keyword>
<protein>
    <submittedName>
        <fullName evidence="7">Uncharacterized protein</fullName>
    </submittedName>
</protein>
<organism evidence="7 8">
    <name type="scientific">Saponaria officinalis</name>
    <name type="common">Common soapwort</name>
    <name type="synonym">Lychnis saponaria</name>
    <dbReference type="NCBI Taxonomy" id="3572"/>
    <lineage>
        <taxon>Eukaryota</taxon>
        <taxon>Viridiplantae</taxon>
        <taxon>Streptophyta</taxon>
        <taxon>Embryophyta</taxon>
        <taxon>Tracheophyta</taxon>
        <taxon>Spermatophyta</taxon>
        <taxon>Magnoliopsida</taxon>
        <taxon>eudicotyledons</taxon>
        <taxon>Gunneridae</taxon>
        <taxon>Pentapetalae</taxon>
        <taxon>Caryophyllales</taxon>
        <taxon>Caryophyllaceae</taxon>
        <taxon>Caryophylleae</taxon>
        <taxon>Saponaria</taxon>
    </lineage>
</organism>
<dbReference type="InterPro" id="IPR032675">
    <property type="entry name" value="LRR_dom_sf"/>
</dbReference>
<dbReference type="FunFam" id="3.80.10.10:FF:000041">
    <property type="entry name" value="LRR receptor-like serine/threonine-protein kinase ERECTA"/>
    <property type="match status" value="1"/>
</dbReference>
<dbReference type="Proteomes" id="UP001443914">
    <property type="component" value="Unassembled WGS sequence"/>
</dbReference>
<keyword evidence="4" id="KW-0677">Repeat</keyword>
<reference evidence="7" key="1">
    <citation type="submission" date="2024-03" db="EMBL/GenBank/DDBJ databases">
        <title>WGS assembly of Saponaria officinalis var. Norfolk2.</title>
        <authorList>
            <person name="Jenkins J."/>
            <person name="Shu S."/>
            <person name="Grimwood J."/>
            <person name="Barry K."/>
            <person name="Goodstein D."/>
            <person name="Schmutz J."/>
            <person name="Leebens-Mack J."/>
            <person name="Osbourn A."/>
        </authorList>
    </citation>
    <scope>NUCLEOTIDE SEQUENCE [LARGE SCALE GENOMIC DNA]</scope>
    <source>
        <strain evidence="7">JIC</strain>
    </source>
</reference>
<dbReference type="InterPro" id="IPR052592">
    <property type="entry name" value="LRR-RLK"/>
</dbReference>
<gene>
    <name evidence="7" type="ORF">RND81_08G148500</name>
</gene>
<keyword evidence="8" id="KW-1185">Reference proteome</keyword>